<feature type="region of interest" description="Disordered" evidence="1">
    <location>
        <begin position="14"/>
        <end position="52"/>
    </location>
</feature>
<organism evidence="2 3">
    <name type="scientific">Brassica carinata</name>
    <name type="common">Ethiopian mustard</name>
    <name type="synonym">Abyssinian cabbage</name>
    <dbReference type="NCBI Taxonomy" id="52824"/>
    <lineage>
        <taxon>Eukaryota</taxon>
        <taxon>Viridiplantae</taxon>
        <taxon>Streptophyta</taxon>
        <taxon>Embryophyta</taxon>
        <taxon>Tracheophyta</taxon>
        <taxon>Spermatophyta</taxon>
        <taxon>Magnoliopsida</taxon>
        <taxon>eudicotyledons</taxon>
        <taxon>Gunneridae</taxon>
        <taxon>Pentapetalae</taxon>
        <taxon>rosids</taxon>
        <taxon>malvids</taxon>
        <taxon>Brassicales</taxon>
        <taxon>Brassicaceae</taxon>
        <taxon>Brassiceae</taxon>
        <taxon>Brassica</taxon>
    </lineage>
</organism>
<comment type="caution">
    <text evidence="2">The sequence shown here is derived from an EMBL/GenBank/DDBJ whole genome shotgun (WGS) entry which is preliminary data.</text>
</comment>
<dbReference type="AlphaFoldDB" id="A0A8X7RRQ9"/>
<dbReference type="EMBL" id="JAAMPC010000009">
    <property type="protein sequence ID" value="KAG2292837.1"/>
    <property type="molecule type" value="Genomic_DNA"/>
</dbReference>
<reference evidence="2 3" key="1">
    <citation type="submission" date="2020-02" db="EMBL/GenBank/DDBJ databases">
        <authorList>
            <person name="Ma Q."/>
            <person name="Huang Y."/>
            <person name="Song X."/>
            <person name="Pei D."/>
        </authorList>
    </citation>
    <scope>NUCLEOTIDE SEQUENCE [LARGE SCALE GENOMIC DNA]</scope>
    <source>
        <strain evidence="2">Sxm20200214</strain>
        <tissue evidence="2">Leaf</tissue>
    </source>
</reference>
<dbReference type="Proteomes" id="UP000886595">
    <property type="component" value="Unassembled WGS sequence"/>
</dbReference>
<evidence type="ECO:0000313" key="3">
    <source>
        <dbReference type="Proteomes" id="UP000886595"/>
    </source>
</evidence>
<protein>
    <submittedName>
        <fullName evidence="2">Uncharacterized protein</fullName>
    </submittedName>
</protein>
<name>A0A8X7RRQ9_BRACI</name>
<evidence type="ECO:0000313" key="2">
    <source>
        <dbReference type="EMBL" id="KAG2292837.1"/>
    </source>
</evidence>
<proteinExistence type="predicted"/>
<feature type="compositionally biased region" description="Low complexity" evidence="1">
    <location>
        <begin position="31"/>
        <end position="52"/>
    </location>
</feature>
<keyword evidence="3" id="KW-1185">Reference proteome</keyword>
<evidence type="ECO:0000256" key="1">
    <source>
        <dbReference type="SAM" id="MobiDB-lite"/>
    </source>
</evidence>
<gene>
    <name evidence="2" type="ORF">Bca52824_039506</name>
</gene>
<sequence>MSDNALVSGELMIYEDTDEEGEHVAVEQTRSGSGPSEAGAGSAASGATSGSNSTVLGDSVVGGSVADLSASGVASVSGSNSAGFGSFADSCPTSSTILEMISSGRYWSCGLAIFVSTVGVL</sequence>
<accession>A0A8X7RRQ9</accession>